<dbReference type="InterPro" id="IPR035996">
    <property type="entry name" value="4pyrrol_Methylase_sf"/>
</dbReference>
<dbReference type="Gene3D" id="3.40.1010.10">
    <property type="entry name" value="Cobalt-precorrin-4 Transmethylase, Domain 1"/>
    <property type="match status" value="1"/>
</dbReference>
<dbReference type="Proteomes" id="UP000660262">
    <property type="component" value="Unassembled WGS sequence"/>
</dbReference>
<organism evidence="3 4">
    <name type="scientific">Pycnococcus provasolii</name>
    <dbReference type="NCBI Taxonomy" id="41880"/>
    <lineage>
        <taxon>Eukaryota</taxon>
        <taxon>Viridiplantae</taxon>
        <taxon>Chlorophyta</taxon>
        <taxon>Pseudoscourfieldiophyceae</taxon>
        <taxon>Pseudoscourfieldiales</taxon>
        <taxon>Pycnococcaceae</taxon>
        <taxon>Pycnococcus</taxon>
    </lineage>
</organism>
<feature type="compositionally biased region" description="Low complexity" evidence="1">
    <location>
        <begin position="68"/>
        <end position="83"/>
    </location>
</feature>
<keyword evidence="4" id="KW-1185">Reference proteome</keyword>
<sequence length="461" mass="49434">MAPPRPRHTRPRSSHTTTLLRHRSGVCARHPTSSLSSSLIRPPLFLLFGEPRRDSCIRLVANRCWRSHASSSGSTHSSVPASATESNETTSQHSPDIAVVGLGPCGARHLTLEALAALVDARVILTRTKAHPTLAQLPPAIQAKVKPLDEFYEHASSFQETYDGILKYVVQEARTQPGMIAYAVPGDPTVAESAAVKIQNSTSDVEVRVVCGVSFVEPTLAALGVDMFEPGLVIHDAMDVISHAPFPASMCHTATPALYAQVCTQHVASELKLCLLEVGYDDEHEVSVVHAAGGREHGAAESSSVVDRAIDASLARSTTESCRASIACDEVEQRVERIPLYELDRVDVDVMTSVYVPPRRSTDITSLVAAAHRRSYDADTDVDVADSLRIYAHALRACADKLDSAASDMSDADAAEESLLSASGDALAHTLLLCAEVQGLCVDGWNGVLQRAKAHVVDMDK</sequence>
<evidence type="ECO:0000256" key="1">
    <source>
        <dbReference type="SAM" id="MobiDB-lite"/>
    </source>
</evidence>
<dbReference type="InterPro" id="IPR014777">
    <property type="entry name" value="4pyrrole_Mease_sub1"/>
</dbReference>
<evidence type="ECO:0000313" key="4">
    <source>
        <dbReference type="Proteomes" id="UP000660262"/>
    </source>
</evidence>
<proteinExistence type="predicted"/>
<protein>
    <recommendedName>
        <fullName evidence="2">Tetrapyrrole methylase domain-containing protein</fullName>
    </recommendedName>
</protein>
<dbReference type="SUPFAM" id="SSF53790">
    <property type="entry name" value="Tetrapyrrole methylase"/>
    <property type="match status" value="1"/>
</dbReference>
<name>A0A830I1X0_9CHLO</name>
<gene>
    <name evidence="3" type="ORF">PPROV_000988700</name>
</gene>
<dbReference type="GO" id="GO:0008168">
    <property type="term" value="F:methyltransferase activity"/>
    <property type="evidence" value="ECO:0007669"/>
    <property type="project" value="InterPro"/>
</dbReference>
<comment type="caution">
    <text evidence="3">The sequence shown here is derived from an EMBL/GenBank/DDBJ whole genome shotgun (WGS) entry which is preliminary data.</text>
</comment>
<feature type="region of interest" description="Disordered" evidence="1">
    <location>
        <begin position="1"/>
        <end position="26"/>
    </location>
</feature>
<dbReference type="EMBL" id="BNJQ01000033">
    <property type="protein sequence ID" value="GHP11157.1"/>
    <property type="molecule type" value="Genomic_DNA"/>
</dbReference>
<dbReference type="AlphaFoldDB" id="A0A830I1X0"/>
<dbReference type="Pfam" id="PF00590">
    <property type="entry name" value="TP_methylase"/>
    <property type="match status" value="1"/>
</dbReference>
<feature type="compositionally biased region" description="Polar residues" evidence="1">
    <location>
        <begin position="84"/>
        <end position="94"/>
    </location>
</feature>
<accession>A0A830I1X0</accession>
<dbReference type="CDD" id="cd11723">
    <property type="entry name" value="YabN_N_like"/>
    <property type="match status" value="1"/>
</dbReference>
<dbReference type="OrthoDB" id="5587706at2759"/>
<evidence type="ECO:0000259" key="2">
    <source>
        <dbReference type="Pfam" id="PF00590"/>
    </source>
</evidence>
<reference evidence="3" key="1">
    <citation type="submission" date="2020-10" db="EMBL/GenBank/DDBJ databases">
        <title>Unveiling of a novel bifunctional photoreceptor, Dualchrome1, isolated from a cosmopolitan green alga.</title>
        <authorList>
            <person name="Suzuki S."/>
            <person name="Kawachi M."/>
        </authorList>
    </citation>
    <scope>NUCLEOTIDE SEQUENCE</scope>
    <source>
        <strain evidence="3">NIES 2893</strain>
    </source>
</reference>
<feature type="domain" description="Tetrapyrrole methylase" evidence="2">
    <location>
        <begin position="97"/>
        <end position="294"/>
    </location>
</feature>
<dbReference type="InterPro" id="IPR000878">
    <property type="entry name" value="4pyrrol_Mease"/>
</dbReference>
<dbReference type="InterPro" id="IPR035013">
    <property type="entry name" value="YabN_N"/>
</dbReference>
<feature type="region of interest" description="Disordered" evidence="1">
    <location>
        <begin position="68"/>
        <end position="95"/>
    </location>
</feature>
<evidence type="ECO:0000313" key="3">
    <source>
        <dbReference type="EMBL" id="GHP11157.1"/>
    </source>
</evidence>
<feature type="compositionally biased region" description="Basic residues" evidence="1">
    <location>
        <begin position="1"/>
        <end position="13"/>
    </location>
</feature>